<dbReference type="Pfam" id="PF07722">
    <property type="entry name" value="Peptidase_C26"/>
    <property type="match status" value="1"/>
</dbReference>
<protein>
    <submittedName>
        <fullName evidence="1">Putative glutamine amidotransferase</fullName>
    </submittedName>
</protein>
<dbReference type="SUPFAM" id="SSF52317">
    <property type="entry name" value="Class I glutamine amidotransferase-like"/>
    <property type="match status" value="1"/>
</dbReference>
<dbReference type="GO" id="GO:0033969">
    <property type="term" value="F:gamma-glutamyl-gamma-aminobutyrate hydrolase activity"/>
    <property type="evidence" value="ECO:0007669"/>
    <property type="project" value="TreeGrafter"/>
</dbReference>
<reference evidence="2" key="1">
    <citation type="submission" date="2012-03" db="EMBL/GenBank/DDBJ databases">
        <title>Complete sequence of chromosome of Deinococcus peraridilitoris DSM 19664.</title>
        <authorList>
            <person name="Lucas S."/>
            <person name="Copeland A."/>
            <person name="Lapidus A."/>
            <person name="Glavina del Rio T."/>
            <person name="Dalin E."/>
            <person name="Tice H."/>
            <person name="Bruce D."/>
            <person name="Goodwin L."/>
            <person name="Pitluck S."/>
            <person name="Peters L."/>
            <person name="Mikhailova N."/>
            <person name="Lu M."/>
            <person name="Kyrpides N."/>
            <person name="Mavromatis K."/>
            <person name="Ivanova N."/>
            <person name="Brettin T."/>
            <person name="Detter J.C."/>
            <person name="Han C."/>
            <person name="Larimer F."/>
            <person name="Land M."/>
            <person name="Hauser L."/>
            <person name="Markowitz V."/>
            <person name="Cheng J.-F."/>
            <person name="Hugenholtz P."/>
            <person name="Woyke T."/>
            <person name="Wu D."/>
            <person name="Pukall R."/>
            <person name="Steenblock K."/>
            <person name="Brambilla E."/>
            <person name="Klenk H.-P."/>
            <person name="Eisen J.A."/>
        </authorList>
    </citation>
    <scope>NUCLEOTIDE SEQUENCE [LARGE SCALE GENOMIC DNA]</scope>
    <source>
        <strain evidence="2">DSM 19664 / LMG 22246 / CIP 109416 / KR-200</strain>
    </source>
</reference>
<dbReference type="PANTHER" id="PTHR43235:SF1">
    <property type="entry name" value="GLUTAMINE AMIDOTRANSFERASE PB2B2.05-RELATED"/>
    <property type="match status" value="1"/>
</dbReference>
<organism evidence="1 2">
    <name type="scientific">Deinococcus peraridilitoris (strain DSM 19664 / LMG 22246 / CIP 109416 / KR-200)</name>
    <dbReference type="NCBI Taxonomy" id="937777"/>
    <lineage>
        <taxon>Bacteria</taxon>
        <taxon>Thermotogati</taxon>
        <taxon>Deinococcota</taxon>
        <taxon>Deinococci</taxon>
        <taxon>Deinococcales</taxon>
        <taxon>Deinococcaceae</taxon>
        <taxon>Deinococcus</taxon>
    </lineage>
</organism>
<dbReference type="PANTHER" id="PTHR43235">
    <property type="entry name" value="GLUTAMINE AMIDOTRANSFERASE PB2B2.05-RELATED"/>
    <property type="match status" value="1"/>
</dbReference>
<dbReference type="GO" id="GO:0005829">
    <property type="term" value="C:cytosol"/>
    <property type="evidence" value="ECO:0007669"/>
    <property type="project" value="TreeGrafter"/>
</dbReference>
<keyword evidence="1" id="KW-0808">Transferase</keyword>
<dbReference type="GO" id="GO:0006598">
    <property type="term" value="P:polyamine catabolic process"/>
    <property type="evidence" value="ECO:0007669"/>
    <property type="project" value="TreeGrafter"/>
</dbReference>
<name>L0A098_DEIPD</name>
<dbReference type="KEGG" id="dpd:Deipe_1747"/>
<dbReference type="Proteomes" id="UP000010467">
    <property type="component" value="Chromosome"/>
</dbReference>
<evidence type="ECO:0000313" key="1">
    <source>
        <dbReference type="EMBL" id="AFZ67266.1"/>
    </source>
</evidence>
<dbReference type="Gene3D" id="3.40.50.880">
    <property type="match status" value="1"/>
</dbReference>
<dbReference type="InterPro" id="IPR011697">
    <property type="entry name" value="Peptidase_C26"/>
</dbReference>
<dbReference type="AlphaFoldDB" id="L0A098"/>
<evidence type="ECO:0000313" key="2">
    <source>
        <dbReference type="Proteomes" id="UP000010467"/>
    </source>
</evidence>
<dbReference type="PATRIC" id="fig|937777.3.peg.1749"/>
<dbReference type="EMBL" id="CP003382">
    <property type="protein sequence ID" value="AFZ67266.1"/>
    <property type="molecule type" value="Genomic_DNA"/>
</dbReference>
<dbReference type="STRING" id="937777.Deipe_1747"/>
<proteinExistence type="predicted"/>
<dbReference type="CDD" id="cd01745">
    <property type="entry name" value="GATase1_2"/>
    <property type="match status" value="1"/>
</dbReference>
<dbReference type="eggNOG" id="COG2071">
    <property type="taxonomic scope" value="Bacteria"/>
</dbReference>
<sequence length="228" mass="25023">MTRPRIGISIGQLLTLPGVTRPYEGTAQHYAQALWAAGAAPSLLPLIPEAAGELMERLDGLLLSGGVDLHPRFYGEEPHEQLGEVDELRDATEVELYRAARERGLPVLGICRGLQVINVFEGGSLHQHLDGHSQSARGHHYTDTTHDVHFEDGLLARHHPQLTRVNSHHHQAVKAVAPTLRVAARTDDGLVEALEGDGVVCVQWHPEATFHSAPDTNGTFKAYMELFR</sequence>
<dbReference type="InterPro" id="IPR044668">
    <property type="entry name" value="PuuD-like"/>
</dbReference>
<accession>L0A098</accession>
<dbReference type="PROSITE" id="PS51273">
    <property type="entry name" value="GATASE_TYPE_1"/>
    <property type="match status" value="1"/>
</dbReference>
<dbReference type="HOGENOM" id="CLU_030756_2_1_0"/>
<dbReference type="GO" id="GO:0016740">
    <property type="term" value="F:transferase activity"/>
    <property type="evidence" value="ECO:0007669"/>
    <property type="project" value="UniProtKB-KW"/>
</dbReference>
<dbReference type="InterPro" id="IPR029062">
    <property type="entry name" value="Class_I_gatase-like"/>
</dbReference>
<keyword evidence="2" id="KW-1185">Reference proteome</keyword>
<keyword evidence="1" id="KW-0315">Glutamine amidotransferase</keyword>
<dbReference type="RefSeq" id="WP_015235571.1">
    <property type="nucleotide sequence ID" value="NC_019793.1"/>
</dbReference>
<gene>
    <name evidence="1" type="ordered locus">Deipe_1747</name>
</gene>